<dbReference type="PANTHER" id="PTHR11129">
    <property type="entry name" value="PROTEIN FARNESYLTRANSFERASE ALPHA SUBUNIT/RAB GERANYLGERANYL TRANSFERASE ALPHA SUBUNIT"/>
    <property type="match status" value="1"/>
</dbReference>
<dbReference type="GO" id="GO:0097354">
    <property type="term" value="P:prenylation"/>
    <property type="evidence" value="ECO:0007669"/>
    <property type="project" value="UniProtKB-UniRule"/>
</dbReference>
<evidence type="ECO:0000256" key="3">
    <source>
        <dbReference type="ARBA" id="ARBA00014772"/>
    </source>
</evidence>
<accession>A0A4U5PHF4</accession>
<dbReference type="PROSITE" id="PS51450">
    <property type="entry name" value="LRR"/>
    <property type="match status" value="1"/>
</dbReference>
<dbReference type="EC" id="2.5.1.60" evidence="2 9"/>
<evidence type="ECO:0000256" key="9">
    <source>
        <dbReference type="RuleBase" id="RU367120"/>
    </source>
</evidence>
<dbReference type="Pfam" id="PF01239">
    <property type="entry name" value="PPTA"/>
    <property type="match status" value="3"/>
</dbReference>
<dbReference type="GO" id="GO:0005968">
    <property type="term" value="C:Rab-protein geranylgeranyltransferase complex"/>
    <property type="evidence" value="ECO:0007669"/>
    <property type="project" value="TreeGrafter"/>
</dbReference>
<dbReference type="InterPro" id="IPR032675">
    <property type="entry name" value="LRR_dom_sf"/>
</dbReference>
<dbReference type="Gene3D" id="2.60.40.1130">
    <property type="entry name" value="Rab geranylgeranyltransferase alpha-subunit, insert domain"/>
    <property type="match status" value="1"/>
</dbReference>
<evidence type="ECO:0000256" key="5">
    <source>
        <dbReference type="ARBA" id="ARBA00022679"/>
    </source>
</evidence>
<dbReference type="InterPro" id="IPR001611">
    <property type="entry name" value="Leu-rich_rpt"/>
</dbReference>
<keyword evidence="6" id="KW-0677">Repeat</keyword>
<dbReference type="AlphaFoldDB" id="A0A4U5PHF4"/>
<evidence type="ECO:0000313" key="11">
    <source>
        <dbReference type="Proteomes" id="UP000298663"/>
    </source>
</evidence>
<dbReference type="OrthoDB" id="1658at2759"/>
<dbReference type="SUPFAM" id="SSF52058">
    <property type="entry name" value="L domain-like"/>
    <property type="match status" value="1"/>
</dbReference>
<evidence type="ECO:0000256" key="6">
    <source>
        <dbReference type="ARBA" id="ARBA00022737"/>
    </source>
</evidence>
<dbReference type="GO" id="GO:0004663">
    <property type="term" value="F:Rab geranylgeranyltransferase activity"/>
    <property type="evidence" value="ECO:0007669"/>
    <property type="project" value="UniProtKB-UniRule"/>
</dbReference>
<protein>
    <recommendedName>
        <fullName evidence="3 9">Geranylgeranyl transferase type-2 subunit alpha</fullName>
        <ecNumber evidence="2 9">2.5.1.60</ecNumber>
    </recommendedName>
    <alternativeName>
        <fullName evidence="7 9">Geranylgeranyl transferase type II subunit alpha</fullName>
    </alternativeName>
</protein>
<keyword evidence="11" id="KW-1185">Reference proteome</keyword>
<comment type="function">
    <text evidence="9">Catalyzes the transfer of a geranyl-geranyl moiety from geranyl-geranyl pyrophosphate to cysteines occuring in specific C-terminal amino acid sequences.</text>
</comment>
<evidence type="ECO:0000313" key="10">
    <source>
        <dbReference type="EMBL" id="TKR95866.1"/>
    </source>
</evidence>
<dbReference type="SUPFAM" id="SSF48439">
    <property type="entry name" value="Protein prenylyltransferase"/>
    <property type="match status" value="1"/>
</dbReference>
<dbReference type="PROSITE" id="PS51147">
    <property type="entry name" value="PFTA"/>
    <property type="match status" value="2"/>
</dbReference>
<name>A0A4U5PHF4_STECR</name>
<dbReference type="InterPro" id="IPR002088">
    <property type="entry name" value="Prenyl_trans_a"/>
</dbReference>
<dbReference type="Gene3D" id="3.80.10.10">
    <property type="entry name" value="Ribonuclease Inhibitor"/>
    <property type="match status" value="1"/>
</dbReference>
<dbReference type="Gene3D" id="1.25.40.120">
    <property type="entry name" value="Protein prenylyltransferase"/>
    <property type="match status" value="1"/>
</dbReference>
<dbReference type="Proteomes" id="UP000298663">
    <property type="component" value="Unassembled WGS sequence"/>
</dbReference>
<dbReference type="FunFam" id="1.25.40.120:FF:000035">
    <property type="entry name" value="Geranylgeranyl transferase type-2 subunit alpha"/>
    <property type="match status" value="1"/>
</dbReference>
<evidence type="ECO:0000256" key="4">
    <source>
        <dbReference type="ARBA" id="ARBA00022602"/>
    </source>
</evidence>
<dbReference type="Pfam" id="PF14580">
    <property type="entry name" value="LRR_9"/>
    <property type="match status" value="1"/>
</dbReference>
<keyword evidence="5 9" id="KW-0808">Transferase</keyword>
<reference evidence="10 11" key="1">
    <citation type="journal article" date="2015" name="Genome Biol.">
        <title>Comparative genomics of Steinernema reveals deeply conserved gene regulatory networks.</title>
        <authorList>
            <person name="Dillman A.R."/>
            <person name="Macchietto M."/>
            <person name="Porter C.F."/>
            <person name="Rogers A."/>
            <person name="Williams B."/>
            <person name="Antoshechkin I."/>
            <person name="Lee M.M."/>
            <person name="Goodwin Z."/>
            <person name="Lu X."/>
            <person name="Lewis E.E."/>
            <person name="Goodrich-Blair H."/>
            <person name="Stock S.P."/>
            <person name="Adams B.J."/>
            <person name="Sternberg P.W."/>
            <person name="Mortazavi A."/>
        </authorList>
    </citation>
    <scope>NUCLEOTIDE SEQUENCE [LARGE SCALE GENOMIC DNA]</scope>
    <source>
        <strain evidence="10 11">ALL</strain>
    </source>
</reference>
<evidence type="ECO:0000256" key="7">
    <source>
        <dbReference type="ARBA" id="ARBA00031267"/>
    </source>
</evidence>
<dbReference type="STRING" id="34508.A0A4U5PHF4"/>
<comment type="caution">
    <text evidence="10">The sequence shown here is derived from an EMBL/GenBank/DDBJ whole genome shotgun (WGS) entry which is preliminary data.</text>
</comment>
<organism evidence="10 11">
    <name type="scientific">Steinernema carpocapsae</name>
    <name type="common">Entomopathogenic nematode</name>
    <dbReference type="NCBI Taxonomy" id="34508"/>
    <lineage>
        <taxon>Eukaryota</taxon>
        <taxon>Metazoa</taxon>
        <taxon>Ecdysozoa</taxon>
        <taxon>Nematoda</taxon>
        <taxon>Chromadorea</taxon>
        <taxon>Rhabditida</taxon>
        <taxon>Tylenchina</taxon>
        <taxon>Panagrolaimomorpha</taxon>
        <taxon>Strongyloidoidea</taxon>
        <taxon>Steinernematidae</taxon>
        <taxon>Steinernema</taxon>
    </lineage>
</organism>
<evidence type="ECO:0000256" key="2">
    <source>
        <dbReference type="ARBA" id="ARBA00012656"/>
    </source>
</evidence>
<gene>
    <name evidence="10" type="ORF">L596_009978</name>
</gene>
<dbReference type="EMBL" id="AZBU02000002">
    <property type="protein sequence ID" value="TKR95866.1"/>
    <property type="molecule type" value="Genomic_DNA"/>
</dbReference>
<sequence length="582" mass="66333">MSHFVKKVPTTEEERKAIEEEKAKKLKILQTLTERINAKISAREFDETFMRDTYLVLSKNANILTLWNIRRDAVEAAIARIKADQPEGAEETIKQLCEAEMGLAQEALQNDSKSYGAWFHRFWAYERHSGRNAEAEINNCGKALSMDTRNFHAWDHLRSVTKLESIGAERAVQFSDERLQQDITNYSAYHYRSKALPSVKPDPEELMQISSEALMEEIKLIEGAVFTEPKDQSPWVYAIWLLDQATKGFPSSLKRDEPVLLSATTKSVAFSYPVKRTDIQKYIKIGQNATFEPATATMLGNPKYQMARNWFVQGVDGFEVTKAGQTVDQMTRYVDRETIRECLAENTIKSKSGEAVFREFSDQVEELIEAEPEVFWPIYFQTLCLLKLGESMSSYDKLMANYAKMVELDPKRKNVYKSKASALSIRKALFVDKHKVDEEKTQFEAILDGRSELSLRNYGITDISLLGPLGGLITDIDLQYGGIENLCQFQMIPALECLNLDDNPITRITPNIRLPNLTFLSLARTQIQTVEDIKAISAFTSLEKILVCETALVTDAAEEFQRFVDGLRTPEEASIRVFIYYL</sequence>
<evidence type="ECO:0000256" key="1">
    <source>
        <dbReference type="ARBA" id="ARBA00006734"/>
    </source>
</evidence>
<keyword evidence="4 9" id="KW-0637">Prenyltransferase</keyword>
<comment type="catalytic activity">
    <reaction evidence="8 9">
        <text>geranylgeranyl diphosphate + L-cysteinyl-[protein] = S-geranylgeranyl-L-cysteinyl-[protein] + diphosphate</text>
        <dbReference type="Rhea" id="RHEA:21240"/>
        <dbReference type="Rhea" id="RHEA-COMP:10131"/>
        <dbReference type="Rhea" id="RHEA-COMP:11537"/>
        <dbReference type="ChEBI" id="CHEBI:29950"/>
        <dbReference type="ChEBI" id="CHEBI:33019"/>
        <dbReference type="ChEBI" id="CHEBI:57533"/>
        <dbReference type="ChEBI" id="CHEBI:86021"/>
        <dbReference type="EC" id="2.5.1.60"/>
    </reaction>
</comment>
<reference evidence="10 11" key="2">
    <citation type="journal article" date="2019" name="G3 (Bethesda)">
        <title>Hybrid Assembly of the Genome of the Entomopathogenic Nematode Steinernema carpocapsae Identifies the X-Chromosome.</title>
        <authorList>
            <person name="Serra L."/>
            <person name="Macchietto M."/>
            <person name="Macias-Munoz A."/>
            <person name="McGill C.J."/>
            <person name="Rodriguez I.M."/>
            <person name="Rodriguez B."/>
            <person name="Murad R."/>
            <person name="Mortazavi A."/>
        </authorList>
    </citation>
    <scope>NUCLEOTIDE SEQUENCE [LARGE SCALE GENOMIC DNA]</scope>
    <source>
        <strain evidence="10 11">ALL</strain>
    </source>
</reference>
<comment type="similarity">
    <text evidence="1 9">Belongs to the protein prenyltransferase subunit alpha family.</text>
</comment>
<dbReference type="PANTHER" id="PTHR11129:SF2">
    <property type="entry name" value="GERANYLGERANYL TRANSFERASE TYPE-2 SUBUNIT ALPHA"/>
    <property type="match status" value="1"/>
</dbReference>
<evidence type="ECO:0000256" key="8">
    <source>
        <dbReference type="ARBA" id="ARBA00047658"/>
    </source>
</evidence>
<proteinExistence type="inferred from homology"/>